<dbReference type="PANTHER" id="PTHR10953:SF102">
    <property type="entry name" value="ADENYLYLTRANSFERASE AND SULFURTRANSFERASE MOCS3"/>
    <property type="match status" value="1"/>
</dbReference>
<dbReference type="Gene3D" id="3.40.50.720">
    <property type="entry name" value="NAD(P)-binding Rossmann-like Domain"/>
    <property type="match status" value="1"/>
</dbReference>
<comment type="catalytic activity">
    <reaction evidence="5">
        <text>[molybdopterin-synthase sulfur-carrier protein]-C-terminal Gly-Gly + ATP + H(+) = [molybdopterin-synthase sulfur-carrier protein]-C-terminal Gly-Gly-AMP + diphosphate</text>
        <dbReference type="Rhea" id="RHEA:43616"/>
        <dbReference type="Rhea" id="RHEA-COMP:12159"/>
        <dbReference type="Rhea" id="RHEA-COMP:12202"/>
        <dbReference type="ChEBI" id="CHEBI:15378"/>
        <dbReference type="ChEBI" id="CHEBI:30616"/>
        <dbReference type="ChEBI" id="CHEBI:33019"/>
        <dbReference type="ChEBI" id="CHEBI:90618"/>
        <dbReference type="ChEBI" id="CHEBI:90778"/>
        <dbReference type="EC" id="2.7.7.80"/>
    </reaction>
</comment>
<dbReference type="InterPro" id="IPR000594">
    <property type="entry name" value="ThiF_NAD_FAD-bd"/>
</dbReference>
<dbReference type="InterPro" id="IPR035985">
    <property type="entry name" value="Ubiquitin-activating_enz"/>
</dbReference>
<dbReference type="AlphaFoldDB" id="A0A0X3TD59"/>
<dbReference type="CDD" id="cd00757">
    <property type="entry name" value="ThiF_MoeB_HesA_family"/>
    <property type="match status" value="1"/>
</dbReference>
<keyword evidence="4" id="KW-0067">ATP-binding</keyword>
<keyword evidence="16" id="KW-1185">Reference proteome</keyword>
<proteinExistence type="inferred from homology"/>
<evidence type="ECO:0000256" key="7">
    <source>
        <dbReference type="ARBA" id="ARBA00063809"/>
    </source>
</evidence>
<dbReference type="GO" id="GO:0005524">
    <property type="term" value="F:ATP binding"/>
    <property type="evidence" value="ECO:0007669"/>
    <property type="project" value="UniProtKB-KW"/>
</dbReference>
<keyword evidence="2" id="KW-0808">Transferase</keyword>
<organism evidence="15 16">
    <name type="scientific">Ruegeria marisrubri</name>
    <dbReference type="NCBI Taxonomy" id="1685379"/>
    <lineage>
        <taxon>Bacteria</taxon>
        <taxon>Pseudomonadati</taxon>
        <taxon>Pseudomonadota</taxon>
        <taxon>Alphaproteobacteria</taxon>
        <taxon>Rhodobacterales</taxon>
        <taxon>Roseobacteraceae</taxon>
        <taxon>Ruegeria</taxon>
    </lineage>
</organism>
<dbReference type="GO" id="GO:0008641">
    <property type="term" value="F:ubiquitin-like modifier activating enzyme activity"/>
    <property type="evidence" value="ECO:0007669"/>
    <property type="project" value="InterPro"/>
</dbReference>
<evidence type="ECO:0000256" key="5">
    <source>
        <dbReference type="ARBA" id="ARBA00052218"/>
    </source>
</evidence>
<dbReference type="FunFam" id="3.40.50.720:FF:000033">
    <property type="entry name" value="Adenylyltransferase and sulfurtransferase MOCS3"/>
    <property type="match status" value="1"/>
</dbReference>
<sequence length="349" mass="36509">MVLVFVLAAALWGLGYLMGVSRAARLGSVGVLFAGVLLVQFILPDGHPLREATGGSLALWLILGGFALLALLYGRLLAALRKRAGGAKPEAQQKQPGSFSDTELERYARHIVLRELGGPGQKKLKNARVLVIGAGGLGAPALQYLAAAGVGTVGVIDDDVVENANLQRQVIHRDADIGVPKVFSAQAAMVAQNPNVTARPYHRRLTEDIAADLFADYDLILDGTDNFDTRYLSNRTAVALGKPLISGALAQWEGQLSVFHPASSGPCYQCIFPEAPAAGLAPSCSEAGVIGPLPGVVGSMMAVEAIKLITGAGQPLVGEMLIYDALYGESRKITLSKRADCPVCGGTST</sequence>
<keyword evidence="13" id="KW-0472">Membrane</keyword>
<gene>
    <name evidence="15" type="ORF">AVO45_14100</name>
</gene>
<evidence type="ECO:0000256" key="1">
    <source>
        <dbReference type="ARBA" id="ARBA00009919"/>
    </source>
</evidence>
<evidence type="ECO:0000259" key="14">
    <source>
        <dbReference type="Pfam" id="PF00899"/>
    </source>
</evidence>
<dbReference type="GO" id="GO:0061605">
    <property type="term" value="F:molybdopterin-synthase adenylyltransferase activity"/>
    <property type="evidence" value="ECO:0007669"/>
    <property type="project" value="UniProtKB-EC"/>
</dbReference>
<keyword evidence="3" id="KW-0547">Nucleotide-binding</keyword>
<dbReference type="GO" id="GO:0004792">
    <property type="term" value="F:thiosulfate-cyanide sulfurtransferase activity"/>
    <property type="evidence" value="ECO:0007669"/>
    <property type="project" value="TreeGrafter"/>
</dbReference>
<dbReference type="EC" id="2.7.7.80" evidence="8"/>
<evidence type="ECO:0000256" key="2">
    <source>
        <dbReference type="ARBA" id="ARBA00022679"/>
    </source>
</evidence>
<comment type="function">
    <text evidence="6">Catalyzes the adenylation by ATP of the carboxyl group of the C-terminal glycine of sulfur carrier protein MoaD.</text>
</comment>
<comment type="subunit">
    <text evidence="7">Homodimer. Forms a stable heterotetrameric complex of 2 MoeB and 2 MoaD during adenylation of MoaD.</text>
</comment>
<evidence type="ECO:0000256" key="8">
    <source>
        <dbReference type="ARBA" id="ARBA00066884"/>
    </source>
</evidence>
<dbReference type="SUPFAM" id="SSF69572">
    <property type="entry name" value="Activating enzymes of the ubiquitin-like proteins"/>
    <property type="match status" value="1"/>
</dbReference>
<evidence type="ECO:0000256" key="3">
    <source>
        <dbReference type="ARBA" id="ARBA00022741"/>
    </source>
</evidence>
<evidence type="ECO:0000313" key="16">
    <source>
        <dbReference type="Proteomes" id="UP000053791"/>
    </source>
</evidence>
<evidence type="ECO:0000256" key="6">
    <source>
        <dbReference type="ARBA" id="ARBA00055169"/>
    </source>
</evidence>
<dbReference type="NCBIfam" id="NF004281">
    <property type="entry name" value="PRK05690.1"/>
    <property type="match status" value="1"/>
</dbReference>
<dbReference type="Pfam" id="PF00899">
    <property type="entry name" value="ThiF"/>
    <property type="match status" value="1"/>
</dbReference>
<feature type="domain" description="THIF-type NAD/FAD binding fold" evidence="14">
    <location>
        <begin position="107"/>
        <end position="343"/>
    </location>
</feature>
<evidence type="ECO:0000313" key="15">
    <source>
        <dbReference type="EMBL" id="KUJ73717.1"/>
    </source>
</evidence>
<name>A0A0X3TD59_9RHOB</name>
<dbReference type="EMBL" id="LQBQ01000037">
    <property type="protein sequence ID" value="KUJ73717.1"/>
    <property type="molecule type" value="Genomic_DNA"/>
</dbReference>
<evidence type="ECO:0000256" key="13">
    <source>
        <dbReference type="SAM" id="Phobius"/>
    </source>
</evidence>
<dbReference type="OrthoDB" id="9804286at2"/>
<comment type="similarity">
    <text evidence="1">Belongs to the HesA/MoeB/ThiF family.</text>
</comment>
<evidence type="ECO:0000256" key="9">
    <source>
        <dbReference type="ARBA" id="ARBA00073635"/>
    </source>
</evidence>
<evidence type="ECO:0000256" key="10">
    <source>
        <dbReference type="ARBA" id="ARBA00075110"/>
    </source>
</evidence>
<evidence type="ECO:0000256" key="12">
    <source>
        <dbReference type="ARBA" id="ARBA00078531"/>
    </source>
</evidence>
<evidence type="ECO:0000256" key="4">
    <source>
        <dbReference type="ARBA" id="ARBA00022840"/>
    </source>
</evidence>
<keyword evidence="13" id="KW-1133">Transmembrane helix</keyword>
<reference evidence="15 16" key="1">
    <citation type="submission" date="2015-12" db="EMBL/GenBank/DDBJ databases">
        <authorList>
            <person name="Shamseldin A."/>
            <person name="Moawad H."/>
            <person name="Abd El-Rahim W.M."/>
            <person name="Sadowsky M.J."/>
        </authorList>
    </citation>
    <scope>NUCLEOTIDE SEQUENCE [LARGE SCALE GENOMIC DNA]</scope>
    <source>
        <strain evidence="15 16">ZGT118</strain>
    </source>
</reference>
<comment type="caution">
    <text evidence="15">The sequence shown here is derived from an EMBL/GenBank/DDBJ whole genome shotgun (WGS) entry which is preliminary data.</text>
</comment>
<dbReference type="STRING" id="1685379.AVO45_14100"/>
<dbReference type="RefSeq" id="WP_068349476.1">
    <property type="nucleotide sequence ID" value="NZ_LQBQ01000037.1"/>
</dbReference>
<protein>
    <recommendedName>
        <fullName evidence="9">Molybdopterin-synthase adenylyltransferase</fullName>
        <ecNumber evidence="8">2.7.7.80</ecNumber>
    </recommendedName>
    <alternativeName>
        <fullName evidence="12">MoaD protein adenylase</fullName>
    </alternativeName>
    <alternativeName>
        <fullName evidence="10">Molybdopterin-converting factor subunit 1 adenylase</fullName>
    </alternativeName>
    <alternativeName>
        <fullName evidence="11">Sulfur carrier protein MoaD adenylyltransferase</fullName>
    </alternativeName>
</protein>
<dbReference type="GO" id="GO:0005829">
    <property type="term" value="C:cytosol"/>
    <property type="evidence" value="ECO:0007669"/>
    <property type="project" value="TreeGrafter"/>
</dbReference>
<dbReference type="GO" id="GO:0008146">
    <property type="term" value="F:sulfotransferase activity"/>
    <property type="evidence" value="ECO:0007669"/>
    <property type="project" value="TreeGrafter"/>
</dbReference>
<dbReference type="InterPro" id="IPR045886">
    <property type="entry name" value="ThiF/MoeB/HesA"/>
</dbReference>
<dbReference type="Proteomes" id="UP000053791">
    <property type="component" value="Unassembled WGS sequence"/>
</dbReference>
<keyword evidence="13" id="KW-0812">Transmembrane</keyword>
<dbReference type="PANTHER" id="PTHR10953">
    <property type="entry name" value="UBIQUITIN-ACTIVATING ENZYME E1"/>
    <property type="match status" value="1"/>
</dbReference>
<feature type="transmembrane region" description="Helical" evidence="13">
    <location>
        <begin position="57"/>
        <end position="78"/>
    </location>
</feature>
<accession>A0A0X3TD59</accession>
<evidence type="ECO:0000256" key="11">
    <source>
        <dbReference type="ARBA" id="ARBA00075328"/>
    </source>
</evidence>